<dbReference type="FunFam" id="3.40.1360.10:FF:000006">
    <property type="entry name" value="Ribonuclease M5"/>
    <property type="match status" value="1"/>
</dbReference>
<keyword evidence="6 11" id="KW-0699">rRNA-binding</keyword>
<accession>A0A7G9GY92</accession>
<dbReference type="SMART" id="SM00493">
    <property type="entry name" value="TOPRIM"/>
    <property type="match status" value="1"/>
</dbReference>
<dbReference type="RefSeq" id="WP_187423079.1">
    <property type="nucleotide sequence ID" value="NZ_CP060637.1"/>
</dbReference>
<feature type="domain" description="Toprim" evidence="13">
    <location>
        <begin position="6"/>
        <end position="90"/>
    </location>
</feature>
<dbReference type="EC" id="3.1.26.8" evidence="11 12"/>
<dbReference type="HAMAP" id="MF_01469">
    <property type="entry name" value="RNase_M5"/>
    <property type="match status" value="1"/>
</dbReference>
<evidence type="ECO:0000256" key="3">
    <source>
        <dbReference type="ARBA" id="ARBA00022552"/>
    </source>
</evidence>
<evidence type="ECO:0000256" key="2">
    <source>
        <dbReference type="ARBA" id="ARBA00022517"/>
    </source>
</evidence>
<comment type="catalytic activity">
    <reaction evidence="11">
        <text>Endonucleolytic cleavage of RNA, removing 21 and 42 nucleotides, respectively, from the 5'- and 3'-termini of a 5S-rRNA precursor.</text>
        <dbReference type="EC" id="3.1.26.8"/>
    </reaction>
</comment>
<keyword evidence="2 11" id="KW-0690">Ribosome biogenesis</keyword>
<dbReference type="NCBIfam" id="TIGR00334">
    <property type="entry name" value="5S_RNA_mat_M5"/>
    <property type="match status" value="1"/>
</dbReference>
<evidence type="ECO:0000256" key="6">
    <source>
        <dbReference type="ARBA" id="ARBA00022730"/>
    </source>
</evidence>
<dbReference type="Proteomes" id="UP000515913">
    <property type="component" value="Chromosome"/>
</dbReference>
<keyword evidence="9" id="KW-0460">Magnesium</keyword>
<dbReference type="PANTHER" id="PTHR39156">
    <property type="entry name" value="RIBONUCLEASE M5"/>
    <property type="match status" value="1"/>
</dbReference>
<dbReference type="PROSITE" id="PS50880">
    <property type="entry name" value="TOPRIM"/>
    <property type="match status" value="1"/>
</dbReference>
<keyword evidence="3 11" id="KW-0698">rRNA processing</keyword>
<dbReference type="GO" id="GO:0043822">
    <property type="term" value="F:ribonuclease M5 activity"/>
    <property type="evidence" value="ECO:0007669"/>
    <property type="project" value="UniProtKB-UniRule"/>
</dbReference>
<dbReference type="PANTHER" id="PTHR39156:SF1">
    <property type="entry name" value="RIBONUCLEASE M5"/>
    <property type="match status" value="1"/>
</dbReference>
<evidence type="ECO:0000256" key="4">
    <source>
        <dbReference type="ARBA" id="ARBA00022722"/>
    </source>
</evidence>
<dbReference type="InterPro" id="IPR004466">
    <property type="entry name" value="RNase_M5"/>
</dbReference>
<dbReference type="InterPro" id="IPR034141">
    <property type="entry name" value="TOPRIM_RNase_M5-like"/>
</dbReference>
<keyword evidence="15" id="KW-1185">Reference proteome</keyword>
<keyword evidence="10 11" id="KW-0694">RNA-binding</keyword>
<dbReference type="Pfam" id="PF01751">
    <property type="entry name" value="Toprim"/>
    <property type="match status" value="1"/>
</dbReference>
<keyword evidence="7 11" id="KW-0255">Endonuclease</keyword>
<evidence type="ECO:0000259" key="13">
    <source>
        <dbReference type="PROSITE" id="PS50880"/>
    </source>
</evidence>
<dbReference type="AlphaFoldDB" id="A0A7G9GY92"/>
<dbReference type="InterPro" id="IPR006171">
    <property type="entry name" value="TOPRIM_dom"/>
</dbReference>
<evidence type="ECO:0000313" key="15">
    <source>
        <dbReference type="Proteomes" id="UP000515913"/>
    </source>
</evidence>
<evidence type="ECO:0000256" key="1">
    <source>
        <dbReference type="ARBA" id="ARBA00022490"/>
    </source>
</evidence>
<dbReference type="GO" id="GO:0019843">
    <property type="term" value="F:rRNA binding"/>
    <property type="evidence" value="ECO:0007669"/>
    <property type="project" value="UniProtKB-KW"/>
</dbReference>
<evidence type="ECO:0000256" key="12">
    <source>
        <dbReference type="NCBIfam" id="TIGR00334"/>
    </source>
</evidence>
<dbReference type="CDD" id="cd01027">
    <property type="entry name" value="TOPRIM_RNase_M5_like"/>
    <property type="match status" value="1"/>
</dbReference>
<dbReference type="GO" id="GO:0005737">
    <property type="term" value="C:cytoplasm"/>
    <property type="evidence" value="ECO:0007669"/>
    <property type="project" value="UniProtKB-SubCell"/>
</dbReference>
<dbReference type="SUPFAM" id="SSF110455">
    <property type="entry name" value="Toprim domain"/>
    <property type="match status" value="1"/>
</dbReference>
<keyword evidence="8 11" id="KW-0378">Hydrolase</keyword>
<evidence type="ECO:0000256" key="8">
    <source>
        <dbReference type="ARBA" id="ARBA00022801"/>
    </source>
</evidence>
<dbReference type="Gene3D" id="3.40.1360.10">
    <property type="match status" value="1"/>
</dbReference>
<comment type="function">
    <text evidence="11">Required for correct processing of both the 5' and 3' ends of 5S rRNA precursor. Cleaves both sides of a double-stranded region yielding mature 5S rRNA in one step.</text>
</comment>
<evidence type="ECO:0000256" key="10">
    <source>
        <dbReference type="ARBA" id="ARBA00022884"/>
    </source>
</evidence>
<gene>
    <name evidence="11 14" type="primary">rnmV</name>
    <name evidence="14" type="ORF">H9Q81_02730</name>
</gene>
<dbReference type="KEGG" id="fho:H9Q81_02730"/>
<reference evidence="14 15" key="1">
    <citation type="submission" date="2020-08" db="EMBL/GenBank/DDBJ databases">
        <authorList>
            <person name="Liu C."/>
            <person name="Sun Q."/>
        </authorList>
    </citation>
    <scope>NUCLEOTIDE SEQUENCE [LARGE SCALE GENOMIC DNA]</scope>
    <source>
        <strain evidence="14 15">NSJ-57</strain>
    </source>
</reference>
<sequence>MKKTIKEIIVVEGRDDITAVKAAVDAEIIQVNGFAVRKKNNIEKIKVAEKNKGIIILTDPDYAGNEIRKYIHSFFPNAKDAYITRNEGTKDGDIGVENATPKAILRALENARCTIEDNNVTKLYTMENLIDLGLVGTKDSQLKREKLGEALGIGYSNGKQLLSKLNRYGVSKEEFEEALKKI</sequence>
<dbReference type="GO" id="GO:0006364">
    <property type="term" value="P:rRNA processing"/>
    <property type="evidence" value="ECO:0007669"/>
    <property type="project" value="UniProtKB-UniRule"/>
</dbReference>
<evidence type="ECO:0000256" key="9">
    <source>
        <dbReference type="ARBA" id="ARBA00022842"/>
    </source>
</evidence>
<protein>
    <recommendedName>
        <fullName evidence="11 12">Ribonuclease M5</fullName>
        <ecNumber evidence="11 12">3.1.26.8</ecNumber>
    </recommendedName>
    <alternativeName>
        <fullName evidence="11">RNase M5</fullName>
    </alternativeName>
    <alternativeName>
        <fullName evidence="11">Ribosomal RNA terminal maturase M5</fullName>
    </alternativeName>
</protein>
<comment type="similarity">
    <text evidence="11">Belongs to the ribonuclease M5 family.</text>
</comment>
<evidence type="ECO:0000256" key="11">
    <source>
        <dbReference type="HAMAP-Rule" id="MF_01469"/>
    </source>
</evidence>
<evidence type="ECO:0000256" key="5">
    <source>
        <dbReference type="ARBA" id="ARBA00022723"/>
    </source>
</evidence>
<comment type="subcellular location">
    <subcellularLocation>
        <location evidence="11">Cytoplasm</location>
    </subcellularLocation>
</comment>
<dbReference type="EMBL" id="CP060637">
    <property type="protein sequence ID" value="QNM15774.1"/>
    <property type="molecule type" value="Genomic_DNA"/>
</dbReference>
<evidence type="ECO:0000313" key="14">
    <source>
        <dbReference type="EMBL" id="QNM15774.1"/>
    </source>
</evidence>
<organism evidence="14 15">
    <name type="scientific">Fusobacterium hominis</name>
    <dbReference type="NCBI Taxonomy" id="2764326"/>
    <lineage>
        <taxon>Bacteria</taxon>
        <taxon>Fusobacteriati</taxon>
        <taxon>Fusobacteriota</taxon>
        <taxon>Fusobacteriia</taxon>
        <taxon>Fusobacteriales</taxon>
        <taxon>Fusobacteriaceae</taxon>
        <taxon>Fusobacterium</taxon>
    </lineage>
</organism>
<keyword evidence="5" id="KW-0479">Metal-binding</keyword>
<keyword evidence="1 11" id="KW-0963">Cytoplasm</keyword>
<evidence type="ECO:0000256" key="7">
    <source>
        <dbReference type="ARBA" id="ARBA00022759"/>
    </source>
</evidence>
<proteinExistence type="inferred from homology"/>
<dbReference type="GO" id="GO:0046872">
    <property type="term" value="F:metal ion binding"/>
    <property type="evidence" value="ECO:0007669"/>
    <property type="project" value="UniProtKB-KW"/>
</dbReference>
<keyword evidence="4 11" id="KW-0540">Nuclease</keyword>
<dbReference type="Pfam" id="PF13331">
    <property type="entry name" value="DUF4093"/>
    <property type="match status" value="1"/>
</dbReference>
<name>A0A7G9GY92_9FUSO</name>
<dbReference type="InterPro" id="IPR025156">
    <property type="entry name" value="RNase_M5_C"/>
</dbReference>